<protein>
    <submittedName>
        <fullName evidence="1">Uncharacterized protein</fullName>
    </submittedName>
</protein>
<dbReference type="EnsemblMetazoa" id="Aqu2.1.08477_001">
    <property type="protein sequence ID" value="Aqu2.1.08477_001"/>
    <property type="gene ID" value="Aqu2.1.08477"/>
</dbReference>
<organism evidence="1">
    <name type="scientific">Amphimedon queenslandica</name>
    <name type="common">Sponge</name>
    <dbReference type="NCBI Taxonomy" id="400682"/>
    <lineage>
        <taxon>Eukaryota</taxon>
        <taxon>Metazoa</taxon>
        <taxon>Porifera</taxon>
        <taxon>Demospongiae</taxon>
        <taxon>Heteroscleromorpha</taxon>
        <taxon>Haplosclerida</taxon>
        <taxon>Niphatidae</taxon>
        <taxon>Amphimedon</taxon>
    </lineage>
</organism>
<evidence type="ECO:0000313" key="1">
    <source>
        <dbReference type="EnsemblMetazoa" id="Aqu2.1.08477_001"/>
    </source>
</evidence>
<dbReference type="AlphaFoldDB" id="A0A1X7T213"/>
<accession>A0A1X7T213</accession>
<name>A0A1X7T213_AMPQE</name>
<reference evidence="1" key="1">
    <citation type="submission" date="2017-05" db="UniProtKB">
        <authorList>
            <consortium name="EnsemblMetazoa"/>
        </authorList>
    </citation>
    <scope>IDENTIFICATION</scope>
</reference>
<dbReference type="InParanoid" id="A0A1X7T213"/>
<sequence>MSFHPPPPLVGLTVLDWTQDQV</sequence>
<proteinExistence type="predicted"/>